<organism evidence="4 5">
    <name type="scientific">Pseudotamlana haliotis</name>
    <dbReference type="NCBI Taxonomy" id="2614804"/>
    <lineage>
        <taxon>Bacteria</taxon>
        <taxon>Pseudomonadati</taxon>
        <taxon>Bacteroidota</taxon>
        <taxon>Flavobacteriia</taxon>
        <taxon>Flavobacteriales</taxon>
        <taxon>Flavobacteriaceae</taxon>
        <taxon>Pseudotamlana</taxon>
    </lineage>
</organism>
<feature type="signal peptide" evidence="2">
    <location>
        <begin position="1"/>
        <end position="21"/>
    </location>
</feature>
<proteinExistence type="predicted"/>
<reference evidence="4 5" key="1">
    <citation type="submission" date="2019-09" db="EMBL/GenBank/DDBJ databases">
        <authorList>
            <person name="Cao W.R."/>
        </authorList>
    </citation>
    <scope>NUCLEOTIDE SEQUENCE [LARGE SCALE GENOMIC DNA]</scope>
    <source>
        <strain evidence="4 5">B1N29</strain>
    </source>
</reference>
<comment type="caution">
    <text evidence="4">The sequence shown here is derived from an EMBL/GenBank/DDBJ whole genome shotgun (WGS) entry which is preliminary data.</text>
</comment>
<dbReference type="EMBL" id="WAAT01000015">
    <property type="protein sequence ID" value="KAB1070353.1"/>
    <property type="molecule type" value="Genomic_DNA"/>
</dbReference>
<evidence type="ECO:0000259" key="3">
    <source>
        <dbReference type="Pfam" id="PF13505"/>
    </source>
</evidence>
<keyword evidence="1 2" id="KW-0732">Signal</keyword>
<evidence type="ECO:0000256" key="1">
    <source>
        <dbReference type="ARBA" id="ARBA00022729"/>
    </source>
</evidence>
<dbReference type="AlphaFoldDB" id="A0A6N6MMT0"/>
<feature type="domain" description="Outer membrane protein beta-barrel" evidence="3">
    <location>
        <begin position="7"/>
        <end position="158"/>
    </location>
</feature>
<feature type="chain" id="PRO_5027052811" evidence="2">
    <location>
        <begin position="22"/>
        <end position="200"/>
    </location>
</feature>
<keyword evidence="5" id="KW-1185">Reference proteome</keyword>
<evidence type="ECO:0000313" key="5">
    <source>
        <dbReference type="Proteomes" id="UP000441333"/>
    </source>
</evidence>
<dbReference type="Pfam" id="PF13505">
    <property type="entry name" value="OMP_b-brl"/>
    <property type="match status" value="1"/>
</dbReference>
<protein>
    <submittedName>
        <fullName evidence="4">Porin family protein</fullName>
    </submittedName>
</protein>
<accession>A0A6N6MMT0</accession>
<name>A0A6N6MMT0_9FLAO</name>
<dbReference type="Proteomes" id="UP000441333">
    <property type="component" value="Unassembled WGS sequence"/>
</dbReference>
<dbReference type="InterPro" id="IPR011250">
    <property type="entry name" value="OMP/PagP_B-barrel"/>
</dbReference>
<sequence length="200" mass="21922">MKKITLLILFLALIPMQKALAQNFEITASYGAQFGAKLNFPDGYLKVENSGQLGVSLGMEIRPNVVGEISYFRHESELRDVYYNRPNLNTSSDLNMDWLLLGANHYFGKSQIIKPFLGGGLGVVFVSPEYDENSTRFTFFFKGGANFMLTDRFGLNVQGNLFLPIQYEGFYIGTGGSGVSTQSTIALAGISAGIVFKLGA</sequence>
<evidence type="ECO:0000313" key="4">
    <source>
        <dbReference type="EMBL" id="KAB1070353.1"/>
    </source>
</evidence>
<gene>
    <name evidence="4" type="ORF">F6U93_02025</name>
</gene>
<dbReference type="SUPFAM" id="SSF56925">
    <property type="entry name" value="OMPA-like"/>
    <property type="match status" value="1"/>
</dbReference>
<evidence type="ECO:0000256" key="2">
    <source>
        <dbReference type="SAM" id="SignalP"/>
    </source>
</evidence>
<dbReference type="RefSeq" id="WP_150936329.1">
    <property type="nucleotide sequence ID" value="NZ_WAAT01000015.1"/>
</dbReference>
<dbReference type="InterPro" id="IPR027385">
    <property type="entry name" value="Beta-barrel_OMP"/>
</dbReference>
<dbReference type="Gene3D" id="2.40.160.20">
    <property type="match status" value="1"/>
</dbReference>